<proteinExistence type="predicted"/>
<dbReference type="AlphaFoldDB" id="A0A1Y3AMD3"/>
<reference evidence="2 3" key="1">
    <citation type="submission" date="2017-03" db="EMBL/GenBank/DDBJ databases">
        <title>Genome Survey of Euroglyphus maynei.</title>
        <authorList>
            <person name="Arlian L.G."/>
            <person name="Morgan M.S."/>
            <person name="Rider S.D."/>
        </authorList>
    </citation>
    <scope>NUCLEOTIDE SEQUENCE [LARGE SCALE GENOMIC DNA]</scope>
    <source>
        <strain evidence="2">Arlian Lab</strain>
        <tissue evidence="2">Whole body</tissue>
    </source>
</reference>
<evidence type="ECO:0000256" key="1">
    <source>
        <dbReference type="SAM" id="MobiDB-lite"/>
    </source>
</evidence>
<evidence type="ECO:0000313" key="2">
    <source>
        <dbReference type="EMBL" id="OTF68994.1"/>
    </source>
</evidence>
<dbReference type="EMBL" id="MUJZ01072675">
    <property type="protein sequence ID" value="OTF68994.1"/>
    <property type="molecule type" value="Genomic_DNA"/>
</dbReference>
<keyword evidence="3" id="KW-1185">Reference proteome</keyword>
<comment type="caution">
    <text evidence="2">The sequence shown here is derived from an EMBL/GenBank/DDBJ whole genome shotgun (WGS) entry which is preliminary data.</text>
</comment>
<protein>
    <submittedName>
        <fullName evidence="2">Uncharacterized protein</fullName>
    </submittedName>
</protein>
<gene>
    <name evidence="2" type="ORF">BLA29_007290</name>
</gene>
<feature type="region of interest" description="Disordered" evidence="1">
    <location>
        <begin position="16"/>
        <end position="47"/>
    </location>
</feature>
<dbReference type="OrthoDB" id="27962at2759"/>
<accession>A0A1Y3AMD3</accession>
<evidence type="ECO:0000313" key="3">
    <source>
        <dbReference type="Proteomes" id="UP000194236"/>
    </source>
</evidence>
<feature type="non-terminal residue" evidence="2">
    <location>
        <position position="1"/>
    </location>
</feature>
<dbReference type="Proteomes" id="UP000194236">
    <property type="component" value="Unassembled WGS sequence"/>
</dbReference>
<sequence length="149" mass="16579">FDINLSAKGDFIIAKSNDENNQNQNDKNKLFTEINGSSNGGGGIQPKKQQVLGSKKLANFINELQSRKSSNDLSSLNTNVNTMVNKPDEEMDFSEELCQPKLVELCLQLEYSGGPGLNSGFCRRVHIFFAIEIKSSILITHWDVIQAEQ</sequence>
<name>A0A1Y3AMD3_EURMA</name>
<organism evidence="2 3">
    <name type="scientific">Euroglyphus maynei</name>
    <name type="common">Mayne's house dust mite</name>
    <dbReference type="NCBI Taxonomy" id="6958"/>
    <lineage>
        <taxon>Eukaryota</taxon>
        <taxon>Metazoa</taxon>
        <taxon>Ecdysozoa</taxon>
        <taxon>Arthropoda</taxon>
        <taxon>Chelicerata</taxon>
        <taxon>Arachnida</taxon>
        <taxon>Acari</taxon>
        <taxon>Acariformes</taxon>
        <taxon>Sarcoptiformes</taxon>
        <taxon>Astigmata</taxon>
        <taxon>Psoroptidia</taxon>
        <taxon>Analgoidea</taxon>
        <taxon>Pyroglyphidae</taxon>
        <taxon>Pyroglyphinae</taxon>
        <taxon>Euroglyphus</taxon>
    </lineage>
</organism>